<accession>A0A5P8E5A3</accession>
<gene>
    <name evidence="13" type="primary">htpG</name>
    <name evidence="13" type="ORF">C7Y71_003195</name>
</gene>
<evidence type="ECO:0000256" key="2">
    <source>
        <dbReference type="ARBA" id="ARBA00022490"/>
    </source>
</evidence>
<dbReference type="PRINTS" id="PR00775">
    <property type="entry name" value="HEATSHOCK90"/>
</dbReference>
<proteinExistence type="inferred from homology"/>
<evidence type="ECO:0000256" key="3">
    <source>
        <dbReference type="ARBA" id="ARBA00022741"/>
    </source>
</evidence>
<feature type="binding site" evidence="11">
    <location>
        <position position="166"/>
    </location>
    <ligand>
        <name>ATP</name>
        <dbReference type="ChEBI" id="CHEBI:30616"/>
    </ligand>
</feature>
<keyword evidence="4 11" id="KW-0067">ATP-binding</keyword>
<evidence type="ECO:0000256" key="10">
    <source>
        <dbReference type="ARBA" id="ARBA00080411"/>
    </source>
</evidence>
<dbReference type="Gene3D" id="3.30.230.80">
    <property type="match status" value="1"/>
</dbReference>
<evidence type="ECO:0000256" key="1">
    <source>
        <dbReference type="ARBA" id="ARBA00008239"/>
    </source>
</evidence>
<keyword evidence="14" id="KW-1185">Reference proteome</keyword>
<dbReference type="GO" id="GO:0140662">
    <property type="term" value="F:ATP-dependent protein folding chaperone"/>
    <property type="evidence" value="ECO:0007669"/>
    <property type="project" value="InterPro"/>
</dbReference>
<dbReference type="PANTHER" id="PTHR11528">
    <property type="entry name" value="HEAT SHOCK PROTEIN 90 FAMILY MEMBER"/>
    <property type="match status" value="1"/>
</dbReference>
<dbReference type="NCBIfam" id="NF003555">
    <property type="entry name" value="PRK05218.1"/>
    <property type="match status" value="1"/>
</dbReference>
<dbReference type="RefSeq" id="WP_111898601.1">
    <property type="nucleotide sequence ID" value="NZ_CP033459.1"/>
</dbReference>
<dbReference type="SUPFAM" id="SSF54211">
    <property type="entry name" value="Ribosomal protein S5 domain 2-like"/>
    <property type="match status" value="1"/>
</dbReference>
<name>A0A5P8E5A3_9BACT</name>
<sequence>MMKGNIGITTENIFPVIKKFLYSDHEIFLRELVSNAVDATQKLRTLASKGEFKGELGDLTIQIAMDETAGTLTITDRGIGMTQEELDKYINQIAFSGANDFLEKYKDDANAIIGHFGLGFYSAFMVASQVEIFSLSHQEGAKAVHWTCDGSPEFTMEECDKADRGTSIVLHLADDCKEFAQKNKILELLRKYCRFLPVPIAVGKKTKWEEGKEVETDEPNVVNDTEPLWTKAPSTLKDEDYKKFYRELYPMADEPLFWIHLNVDFPFNLTGVLYFPQIKSNLDVHRDRIQLYCNQVFVTDHVENIVPDFLTLLHGVIDSPDIPLNVSRSYLQSDANVKKISTYIMKKVSDRLNEIFKDDRKDFEEKWDGLKLFIHYGLLSEPDFYDKAAKFALFKDVEGKYFTYDEYRDLIKAEQTDKDGTLVYLYTSDKEEQYSYIQAAKDKGYSVLLLDGQLDSPLVSMLESKFEKSRFSRVDGDTIERLIPKTDGQEVKFSATESAQLADAFKAAIPVVEKKEFHVMVEPMGEAAMPVVLTQSEYMRRMKEMSAIQAGMGFYGEMPDMYSFVLNADHPAVKRIVDELPIETLNPIEAELKGLNARKQVIEQEQKDKKPEDLTEEEKNTNKECDEAIEAQRTKRTEALKEYAASKPAIAHLIDLALLQNGLLKGEALDRFLRRSVDFVK</sequence>
<evidence type="ECO:0000256" key="6">
    <source>
        <dbReference type="ARBA" id="ARBA00023186"/>
    </source>
</evidence>
<feature type="binding site" evidence="11">
    <location>
        <position position="81"/>
    </location>
    <ligand>
        <name>ATP</name>
        <dbReference type="ChEBI" id="CHEBI:30616"/>
    </ligand>
</feature>
<dbReference type="Gene3D" id="3.40.50.11260">
    <property type="match status" value="1"/>
</dbReference>
<dbReference type="SUPFAM" id="SSF55874">
    <property type="entry name" value="ATPase domain of HSP90 chaperone/DNA topoisomerase II/histidine kinase"/>
    <property type="match status" value="1"/>
</dbReference>
<keyword evidence="6" id="KW-0143">Chaperone</keyword>
<dbReference type="AlphaFoldDB" id="A0A5P8E5A3"/>
<keyword evidence="2" id="KW-0963">Cytoplasm</keyword>
<dbReference type="KEGG" id="alq:C7Y71_003195"/>
<dbReference type="Proteomes" id="UP000249375">
    <property type="component" value="Chromosome"/>
</dbReference>
<feature type="region of interest" description="Disordered" evidence="12">
    <location>
        <begin position="603"/>
        <end position="623"/>
    </location>
</feature>
<comment type="similarity">
    <text evidence="1">Belongs to the heat shock protein 90 family.</text>
</comment>
<evidence type="ECO:0000313" key="13">
    <source>
        <dbReference type="EMBL" id="QFQ12104.1"/>
    </source>
</evidence>
<feature type="binding site" evidence="11">
    <location>
        <begin position="96"/>
        <end position="97"/>
    </location>
    <ligand>
        <name>ATP</name>
        <dbReference type="ChEBI" id="CHEBI:30616"/>
    </ligand>
</feature>
<protein>
    <recommendedName>
        <fullName evidence="8">Chaperone protein HtpG</fullName>
    </recommendedName>
    <alternativeName>
        <fullName evidence="7">Chaperone protein htpG</fullName>
    </alternativeName>
    <alternativeName>
        <fullName evidence="9 10">Heat shock protein HtpG</fullName>
    </alternativeName>
</protein>
<dbReference type="InterPro" id="IPR036890">
    <property type="entry name" value="HATPase_C_sf"/>
</dbReference>
<dbReference type="Gene3D" id="3.30.565.10">
    <property type="entry name" value="Histidine kinase-like ATPase, C-terminal domain"/>
    <property type="match status" value="1"/>
</dbReference>
<evidence type="ECO:0000256" key="11">
    <source>
        <dbReference type="PIRSR" id="PIRSR002583-1"/>
    </source>
</evidence>
<evidence type="ECO:0000256" key="7">
    <source>
        <dbReference type="ARBA" id="ARBA00067988"/>
    </source>
</evidence>
<feature type="binding site" evidence="11">
    <location>
        <position position="31"/>
    </location>
    <ligand>
        <name>ATP</name>
        <dbReference type="ChEBI" id="CHEBI:30616"/>
    </ligand>
</feature>
<dbReference type="OrthoDB" id="9802640at2"/>
<dbReference type="PIRSF" id="PIRSF002583">
    <property type="entry name" value="Hsp90"/>
    <property type="match status" value="1"/>
</dbReference>
<keyword evidence="5" id="KW-0346">Stress response</keyword>
<dbReference type="CDD" id="cd16927">
    <property type="entry name" value="HATPase_Hsp90-like"/>
    <property type="match status" value="1"/>
</dbReference>
<dbReference type="InterPro" id="IPR001404">
    <property type="entry name" value="Hsp90_fam"/>
</dbReference>
<dbReference type="GO" id="GO:0016887">
    <property type="term" value="F:ATP hydrolysis activity"/>
    <property type="evidence" value="ECO:0007669"/>
    <property type="project" value="InterPro"/>
</dbReference>
<dbReference type="InterPro" id="IPR020568">
    <property type="entry name" value="Ribosomal_Su5_D2-typ_SF"/>
</dbReference>
<dbReference type="Pfam" id="PF13589">
    <property type="entry name" value="HATPase_c_3"/>
    <property type="match status" value="1"/>
</dbReference>
<reference evidence="13 14" key="1">
    <citation type="submission" date="2018-11" db="EMBL/GenBank/DDBJ databases">
        <authorList>
            <person name="Na S.W."/>
            <person name="Baik M."/>
        </authorList>
    </citation>
    <scope>NUCLEOTIDE SEQUENCE [LARGE SCALE GENOMIC DNA]</scope>
    <source>
        <strain evidence="13 14">E39</strain>
    </source>
</reference>
<evidence type="ECO:0000256" key="4">
    <source>
        <dbReference type="ARBA" id="ARBA00022840"/>
    </source>
</evidence>
<dbReference type="InterPro" id="IPR020575">
    <property type="entry name" value="Hsp90_N"/>
</dbReference>
<evidence type="ECO:0000256" key="8">
    <source>
        <dbReference type="ARBA" id="ARBA00070675"/>
    </source>
</evidence>
<dbReference type="FunFam" id="3.30.565.10:FF:000076">
    <property type="entry name" value="Molecular chaperone HtpG"/>
    <property type="match status" value="1"/>
</dbReference>
<organism evidence="13 14">
    <name type="scientific">Pseudoprevotella muciniphila</name>
    <dbReference type="NCBI Taxonomy" id="2133944"/>
    <lineage>
        <taxon>Bacteria</taxon>
        <taxon>Pseudomonadati</taxon>
        <taxon>Bacteroidota</taxon>
        <taxon>Bacteroidia</taxon>
        <taxon>Bacteroidales</taxon>
        <taxon>Prevotellaceae</taxon>
        <taxon>Pseudoprevotella</taxon>
    </lineage>
</organism>
<evidence type="ECO:0000256" key="12">
    <source>
        <dbReference type="SAM" id="MobiDB-lite"/>
    </source>
</evidence>
<dbReference type="PROSITE" id="PS00298">
    <property type="entry name" value="HSP90"/>
    <property type="match status" value="1"/>
</dbReference>
<feature type="binding site" evidence="11">
    <location>
        <position position="328"/>
    </location>
    <ligand>
        <name>ATP</name>
        <dbReference type="ChEBI" id="CHEBI:30616"/>
    </ligand>
</feature>
<dbReference type="FunFam" id="3.30.230.80:FF:000008">
    <property type="entry name" value="Molecular chaperone HtpG"/>
    <property type="match status" value="1"/>
</dbReference>
<feature type="binding site" evidence="11">
    <location>
        <position position="35"/>
    </location>
    <ligand>
        <name>ATP</name>
        <dbReference type="ChEBI" id="CHEBI:30616"/>
    </ligand>
</feature>
<dbReference type="GO" id="GO:0005524">
    <property type="term" value="F:ATP binding"/>
    <property type="evidence" value="ECO:0007669"/>
    <property type="project" value="UniProtKB-KW"/>
</dbReference>
<evidence type="ECO:0000313" key="14">
    <source>
        <dbReference type="Proteomes" id="UP000249375"/>
    </source>
</evidence>
<dbReference type="GO" id="GO:0051082">
    <property type="term" value="F:unfolded protein binding"/>
    <property type="evidence" value="ECO:0007669"/>
    <property type="project" value="InterPro"/>
</dbReference>
<dbReference type="EMBL" id="CP033459">
    <property type="protein sequence ID" value="QFQ12104.1"/>
    <property type="molecule type" value="Genomic_DNA"/>
</dbReference>
<dbReference type="InterPro" id="IPR019805">
    <property type="entry name" value="Heat_shock_protein_90_CS"/>
</dbReference>
<keyword evidence="3 11" id="KW-0547">Nucleotide-binding</keyword>
<dbReference type="Pfam" id="PF00183">
    <property type="entry name" value="HSP90"/>
    <property type="match status" value="1"/>
</dbReference>
<evidence type="ECO:0000256" key="5">
    <source>
        <dbReference type="ARBA" id="ARBA00023016"/>
    </source>
</evidence>
<feature type="binding site" evidence="11">
    <location>
        <position position="76"/>
    </location>
    <ligand>
        <name>ATP</name>
        <dbReference type="ChEBI" id="CHEBI:30616"/>
    </ligand>
</feature>
<evidence type="ECO:0000256" key="9">
    <source>
        <dbReference type="ARBA" id="ARBA00079544"/>
    </source>
</evidence>